<dbReference type="OrthoDB" id="77690at2759"/>
<accession>A0A9W6XDX0</accession>
<feature type="region of interest" description="Disordered" evidence="1">
    <location>
        <begin position="231"/>
        <end position="252"/>
    </location>
</feature>
<evidence type="ECO:0000313" key="2">
    <source>
        <dbReference type="EMBL" id="GMF36530.1"/>
    </source>
</evidence>
<feature type="region of interest" description="Disordered" evidence="1">
    <location>
        <begin position="22"/>
        <end position="94"/>
    </location>
</feature>
<dbReference type="EMBL" id="BSXT01000949">
    <property type="protein sequence ID" value="GMF36530.1"/>
    <property type="molecule type" value="Genomic_DNA"/>
</dbReference>
<sequence>MPAQQEELGAFVSLAWKALKFDESEEGQQREEGYDHEGSAREEEEDEEEEDGQQEGEDYRPLSRTVSSAASRSTASFDREFDDAPVPYADSAAIQSKKYMERDQVRLALEQEERARRLNKIRARRQHLEKWTQKTSRSPFHVNLVADNERLDEEHRLRMMERARRSRELEKRAKAAKSEVILKALTETSDLELLRREKRAIIDEEKRLKALLDLEKTNSHRKMDLLAARNAEKRRHQEKEEYRRRQRQQELQEREARYKQLLKEKLALEDE</sequence>
<proteinExistence type="predicted"/>
<protein>
    <submittedName>
        <fullName evidence="2">Unnamed protein product</fullName>
    </submittedName>
</protein>
<feature type="compositionally biased region" description="Low complexity" evidence="1">
    <location>
        <begin position="63"/>
        <end position="76"/>
    </location>
</feature>
<feature type="compositionally biased region" description="Acidic residues" evidence="1">
    <location>
        <begin position="42"/>
        <end position="56"/>
    </location>
</feature>
<dbReference type="Proteomes" id="UP001165121">
    <property type="component" value="Unassembled WGS sequence"/>
</dbReference>
<organism evidence="2 3">
    <name type="scientific">Phytophthora fragariaefolia</name>
    <dbReference type="NCBI Taxonomy" id="1490495"/>
    <lineage>
        <taxon>Eukaryota</taxon>
        <taxon>Sar</taxon>
        <taxon>Stramenopiles</taxon>
        <taxon>Oomycota</taxon>
        <taxon>Peronosporomycetes</taxon>
        <taxon>Peronosporales</taxon>
        <taxon>Peronosporaceae</taxon>
        <taxon>Phytophthora</taxon>
    </lineage>
</organism>
<gene>
    <name evidence="2" type="ORF">Pfra01_000998200</name>
</gene>
<evidence type="ECO:0000313" key="3">
    <source>
        <dbReference type="Proteomes" id="UP001165121"/>
    </source>
</evidence>
<comment type="caution">
    <text evidence="2">The sequence shown here is derived from an EMBL/GenBank/DDBJ whole genome shotgun (WGS) entry which is preliminary data.</text>
</comment>
<evidence type="ECO:0000256" key="1">
    <source>
        <dbReference type="SAM" id="MobiDB-lite"/>
    </source>
</evidence>
<name>A0A9W6XDX0_9STRA</name>
<dbReference type="AlphaFoldDB" id="A0A9W6XDX0"/>
<reference evidence="2" key="1">
    <citation type="submission" date="2023-04" db="EMBL/GenBank/DDBJ databases">
        <title>Phytophthora fragariaefolia NBRC 109709.</title>
        <authorList>
            <person name="Ichikawa N."/>
            <person name="Sato H."/>
            <person name="Tonouchi N."/>
        </authorList>
    </citation>
    <scope>NUCLEOTIDE SEQUENCE</scope>
    <source>
        <strain evidence="2">NBRC 109709</strain>
    </source>
</reference>
<keyword evidence="3" id="KW-1185">Reference proteome</keyword>
<feature type="compositionally biased region" description="Basic and acidic residues" evidence="1">
    <location>
        <begin position="235"/>
        <end position="252"/>
    </location>
</feature>
<feature type="compositionally biased region" description="Basic and acidic residues" evidence="1">
    <location>
        <begin position="22"/>
        <end position="41"/>
    </location>
</feature>